<evidence type="ECO:0000256" key="1">
    <source>
        <dbReference type="SAM" id="Phobius"/>
    </source>
</evidence>
<keyword evidence="1" id="KW-1133">Transmembrane helix</keyword>
<gene>
    <name evidence="2" type="ORF">FHS21_001305</name>
</gene>
<feature type="transmembrane region" description="Helical" evidence="1">
    <location>
        <begin position="12"/>
        <end position="31"/>
    </location>
</feature>
<dbReference type="EMBL" id="JACHXN010000003">
    <property type="protein sequence ID" value="MBB3144904.1"/>
    <property type="molecule type" value="Genomic_DNA"/>
</dbReference>
<keyword evidence="3" id="KW-1185">Reference proteome</keyword>
<keyword evidence="1" id="KW-0812">Transmembrane</keyword>
<evidence type="ECO:0000313" key="3">
    <source>
        <dbReference type="Proteomes" id="UP000554520"/>
    </source>
</evidence>
<dbReference type="AlphaFoldDB" id="A0A839U4C9"/>
<proteinExistence type="predicted"/>
<dbReference type="Proteomes" id="UP000554520">
    <property type="component" value="Unassembled WGS sequence"/>
</dbReference>
<reference evidence="2 3" key="1">
    <citation type="submission" date="2020-08" db="EMBL/GenBank/DDBJ databases">
        <title>Genomic Encyclopedia of Type Strains, Phase III (KMG-III): the genomes of soil and plant-associated and newly described type strains.</title>
        <authorList>
            <person name="Whitman W."/>
        </authorList>
    </citation>
    <scope>NUCLEOTIDE SEQUENCE [LARGE SCALE GENOMIC DNA]</scope>
    <source>
        <strain evidence="2 3">CECT 7015</strain>
    </source>
</reference>
<evidence type="ECO:0000313" key="2">
    <source>
        <dbReference type="EMBL" id="MBB3144904.1"/>
    </source>
</evidence>
<organism evidence="2 3">
    <name type="scientific">Phyllobacterium trifolii</name>
    <dbReference type="NCBI Taxonomy" id="300193"/>
    <lineage>
        <taxon>Bacteria</taxon>
        <taxon>Pseudomonadati</taxon>
        <taxon>Pseudomonadota</taxon>
        <taxon>Alphaproteobacteria</taxon>
        <taxon>Hyphomicrobiales</taxon>
        <taxon>Phyllobacteriaceae</taxon>
        <taxon>Phyllobacterium</taxon>
    </lineage>
</organism>
<keyword evidence="1" id="KW-0472">Membrane</keyword>
<sequence>MNDDLKPWEVYVTLFLVSLLIGIVVLGFMSMGEMPV</sequence>
<protein>
    <submittedName>
        <fullName evidence="2">Uncharacterized protein</fullName>
    </submittedName>
</protein>
<name>A0A839U4C9_9HYPH</name>
<comment type="caution">
    <text evidence="2">The sequence shown here is derived from an EMBL/GenBank/DDBJ whole genome shotgun (WGS) entry which is preliminary data.</text>
</comment>
<accession>A0A839U4C9</accession>